<evidence type="ECO:0000256" key="8">
    <source>
        <dbReference type="ARBA" id="ARBA00022737"/>
    </source>
</evidence>
<dbReference type="Pfam" id="PF01657">
    <property type="entry name" value="Stress-antifung"/>
    <property type="match status" value="2"/>
</dbReference>
<evidence type="ECO:0000259" key="21">
    <source>
        <dbReference type="PROSITE" id="PS51473"/>
    </source>
</evidence>
<comment type="subcellular location">
    <subcellularLocation>
        <location evidence="1">Cell membrane</location>
        <topology evidence="1">Single-pass type I membrane protein</topology>
    </subcellularLocation>
</comment>
<dbReference type="PANTHER" id="PTHR27007">
    <property type="match status" value="1"/>
</dbReference>
<keyword evidence="5" id="KW-0808">Transferase</keyword>
<feature type="domain" description="Gnk2-homologous" evidence="21">
    <location>
        <begin position="28"/>
        <end position="131"/>
    </location>
</feature>
<evidence type="ECO:0000256" key="4">
    <source>
        <dbReference type="ARBA" id="ARBA00022475"/>
    </source>
</evidence>
<dbReference type="FunFam" id="1.10.510.10:FF:000240">
    <property type="entry name" value="Lectin-domain containing receptor kinase A4.3"/>
    <property type="match status" value="1"/>
</dbReference>
<dbReference type="PROSITE" id="PS51473">
    <property type="entry name" value="GNK2"/>
    <property type="match status" value="2"/>
</dbReference>
<accession>A0A8T0P3D9</accession>
<dbReference type="InterPro" id="IPR008271">
    <property type="entry name" value="Ser/Thr_kinase_AS"/>
</dbReference>
<dbReference type="InterPro" id="IPR011009">
    <property type="entry name" value="Kinase-like_dom_sf"/>
</dbReference>
<feature type="signal peptide" evidence="19">
    <location>
        <begin position="1"/>
        <end position="23"/>
    </location>
</feature>
<dbReference type="GO" id="GO:0005886">
    <property type="term" value="C:plasma membrane"/>
    <property type="evidence" value="ECO:0007669"/>
    <property type="project" value="UniProtKB-SubCell"/>
</dbReference>
<keyword evidence="6 18" id="KW-0812">Transmembrane</keyword>
<dbReference type="InterPro" id="IPR002902">
    <property type="entry name" value="GNK2"/>
</dbReference>
<evidence type="ECO:0000256" key="15">
    <source>
        <dbReference type="ARBA" id="ARBA00023180"/>
    </source>
</evidence>
<dbReference type="Pfam" id="PF00069">
    <property type="entry name" value="Pkinase"/>
    <property type="match status" value="1"/>
</dbReference>
<dbReference type="EMBL" id="CM029052">
    <property type="protein sequence ID" value="KAG2556253.1"/>
    <property type="molecule type" value="Genomic_DNA"/>
</dbReference>
<evidence type="ECO:0000256" key="17">
    <source>
        <dbReference type="SAM" id="MobiDB-lite"/>
    </source>
</evidence>
<reference evidence="22" key="1">
    <citation type="submission" date="2020-05" db="EMBL/GenBank/DDBJ databases">
        <title>WGS assembly of Panicum virgatum.</title>
        <authorList>
            <person name="Lovell J.T."/>
            <person name="Jenkins J."/>
            <person name="Shu S."/>
            <person name="Juenger T.E."/>
            <person name="Schmutz J."/>
        </authorList>
    </citation>
    <scope>NUCLEOTIDE SEQUENCE</scope>
    <source>
        <strain evidence="22">AP13</strain>
    </source>
</reference>
<evidence type="ECO:0000256" key="9">
    <source>
        <dbReference type="ARBA" id="ARBA00022741"/>
    </source>
</evidence>
<evidence type="ECO:0000256" key="16">
    <source>
        <dbReference type="PROSITE-ProRule" id="PRU10141"/>
    </source>
</evidence>
<dbReference type="CDD" id="cd23509">
    <property type="entry name" value="Gnk2-like"/>
    <property type="match status" value="2"/>
</dbReference>
<evidence type="ECO:0000256" key="18">
    <source>
        <dbReference type="SAM" id="Phobius"/>
    </source>
</evidence>
<comment type="similarity">
    <text evidence="2">In the N-terminal section; belongs to the leguminous lectin family.</text>
</comment>
<dbReference type="InterPro" id="IPR050528">
    <property type="entry name" value="L-type_Lectin-RKs"/>
</dbReference>
<dbReference type="AlphaFoldDB" id="A0A8T0P3D9"/>
<keyword evidence="9 16" id="KW-0547">Nucleotide-binding</keyword>
<dbReference type="Proteomes" id="UP000823388">
    <property type="component" value="Chromosome 8N"/>
</dbReference>
<evidence type="ECO:0000256" key="11">
    <source>
        <dbReference type="ARBA" id="ARBA00022840"/>
    </source>
</evidence>
<feature type="domain" description="Gnk2-homologous" evidence="21">
    <location>
        <begin position="137"/>
        <end position="242"/>
    </location>
</feature>
<dbReference type="GO" id="GO:0002229">
    <property type="term" value="P:defense response to oomycetes"/>
    <property type="evidence" value="ECO:0007669"/>
    <property type="project" value="UniProtKB-ARBA"/>
</dbReference>
<keyword evidence="12 18" id="KW-1133">Transmembrane helix</keyword>
<evidence type="ECO:0000256" key="19">
    <source>
        <dbReference type="SAM" id="SignalP"/>
    </source>
</evidence>
<feature type="binding site" evidence="16">
    <location>
        <position position="364"/>
    </location>
    <ligand>
        <name>ATP</name>
        <dbReference type="ChEBI" id="CHEBI:30616"/>
    </ligand>
</feature>
<keyword evidence="23" id="KW-1185">Reference proteome</keyword>
<evidence type="ECO:0000256" key="12">
    <source>
        <dbReference type="ARBA" id="ARBA00022989"/>
    </source>
</evidence>
<feature type="compositionally biased region" description="Low complexity" evidence="17">
    <location>
        <begin position="636"/>
        <end position="652"/>
    </location>
</feature>
<keyword evidence="7 19" id="KW-0732">Signal</keyword>
<evidence type="ECO:0000313" key="22">
    <source>
        <dbReference type="EMBL" id="KAG2556253.1"/>
    </source>
</evidence>
<evidence type="ECO:0000256" key="14">
    <source>
        <dbReference type="ARBA" id="ARBA00023170"/>
    </source>
</evidence>
<evidence type="ECO:0000256" key="6">
    <source>
        <dbReference type="ARBA" id="ARBA00022692"/>
    </source>
</evidence>
<dbReference type="PROSITE" id="PS00107">
    <property type="entry name" value="PROTEIN_KINASE_ATP"/>
    <property type="match status" value="1"/>
</dbReference>
<proteinExistence type="inferred from homology"/>
<feature type="chain" id="PRO_5035848819" evidence="19">
    <location>
        <begin position="24"/>
        <end position="672"/>
    </location>
</feature>
<dbReference type="GO" id="GO:0004672">
    <property type="term" value="F:protein kinase activity"/>
    <property type="evidence" value="ECO:0007669"/>
    <property type="project" value="InterPro"/>
</dbReference>
<comment type="caution">
    <text evidence="22">The sequence shown here is derived from an EMBL/GenBank/DDBJ whole genome shotgun (WGS) entry which is preliminary data.</text>
</comment>
<keyword evidence="15" id="KW-0325">Glycoprotein</keyword>
<evidence type="ECO:0000256" key="2">
    <source>
        <dbReference type="ARBA" id="ARBA00008536"/>
    </source>
</evidence>
<dbReference type="InterPro" id="IPR013320">
    <property type="entry name" value="ConA-like_dom_sf"/>
</dbReference>
<dbReference type="InterPro" id="IPR017441">
    <property type="entry name" value="Protein_kinase_ATP_BS"/>
</dbReference>
<dbReference type="Gene3D" id="1.10.510.10">
    <property type="entry name" value="Transferase(Phosphotransferase) domain 1"/>
    <property type="match status" value="1"/>
</dbReference>
<sequence>MGSGHLLLAAAVTMLSVMASGQSDNISQLCTLSCSTTDNYTDSSQYKKNLDSLLAALPAAAGDNGWFYRSSAGTGADEVFGLIMCFADRSATECSDCLADAPAWIRTLCPGSRNVTTAYEACVLRYSAAPIPATADLDAALVVSVTGMPVTSDAVLAAWVPLMSYLVAGVALSPLLIANDTTPYSSTQEMYGLAQCTRDLNPTECTRCVNIYIAQLGSTFPNNTGGCIKGSSCNLVYQVGFPINITLPPIPRLPAATSSTMPAPPPPGSSSSSKKALVIGLSVGAAASLIVLASLIWIHSLRRRRIPAKILDEFEKGTGPKRFRYGELAVATNNFSDQQKLGEGGFGSVYRGYLKEMDLHVAIKRVSKGSKQGRKEYASEVRIISRLRHRNLVQLIGWCHGSGDDELLLVYEMMPNGSLDCHLHSPDRVLTWPVRYRVALGVGAALLYLHEDAAEQRVVHRDVKPSNVMLDASFNAKLGDFGLARLIGDGRRSHTTGVAGTFGYMDPKCVLAGKASVESDVYSFGVLLLEVACGRRPAVLVGEEEDGHLVHVHLVQWVWDSYGGGSILDAADTRLGGEFDGREMACAMIVGLWCAHPDRSRRPNIRQAFNALRFEAPPPRLPAKMPVATDGPPPAGSSSTTSSTEAGRTTTQGLGGGGVQTPTTAASLDIEH</sequence>
<keyword evidence="13 18" id="KW-0472">Membrane</keyword>
<feature type="region of interest" description="Disordered" evidence="17">
    <location>
        <begin position="616"/>
        <end position="672"/>
    </location>
</feature>
<protein>
    <submittedName>
        <fullName evidence="22">Uncharacterized protein</fullName>
    </submittedName>
</protein>
<keyword evidence="14" id="KW-0675">Receptor</keyword>
<evidence type="ECO:0000256" key="1">
    <source>
        <dbReference type="ARBA" id="ARBA00004251"/>
    </source>
</evidence>
<dbReference type="SUPFAM" id="SSF49899">
    <property type="entry name" value="Concanavalin A-like lectins/glucanases"/>
    <property type="match status" value="1"/>
</dbReference>
<evidence type="ECO:0000256" key="10">
    <source>
        <dbReference type="ARBA" id="ARBA00022777"/>
    </source>
</evidence>
<dbReference type="Gene3D" id="3.30.430.20">
    <property type="entry name" value="Gnk2 domain, C-X8-C-X2-C motif"/>
    <property type="match status" value="2"/>
</dbReference>
<dbReference type="CDD" id="cd14066">
    <property type="entry name" value="STKc_IRAK"/>
    <property type="match status" value="1"/>
</dbReference>
<evidence type="ECO:0000313" key="23">
    <source>
        <dbReference type="Proteomes" id="UP000823388"/>
    </source>
</evidence>
<evidence type="ECO:0000256" key="3">
    <source>
        <dbReference type="ARBA" id="ARBA00010217"/>
    </source>
</evidence>
<dbReference type="InterPro" id="IPR000719">
    <property type="entry name" value="Prot_kinase_dom"/>
</dbReference>
<dbReference type="Gene3D" id="3.30.200.20">
    <property type="entry name" value="Phosphorylase Kinase, domain 1"/>
    <property type="match status" value="1"/>
</dbReference>
<comment type="similarity">
    <text evidence="3">In the C-terminal section; belongs to the protein kinase superfamily. Ser/Thr protein kinase family.</text>
</comment>
<evidence type="ECO:0000256" key="5">
    <source>
        <dbReference type="ARBA" id="ARBA00022679"/>
    </source>
</evidence>
<dbReference type="SMART" id="SM00220">
    <property type="entry name" value="S_TKc"/>
    <property type="match status" value="1"/>
</dbReference>
<dbReference type="FunFam" id="3.30.200.20:FF:000168">
    <property type="entry name" value="L-type lectin-domain containing receptor kinase IX.1"/>
    <property type="match status" value="1"/>
</dbReference>
<keyword evidence="4" id="KW-1003">Cell membrane</keyword>
<dbReference type="GO" id="GO:0005524">
    <property type="term" value="F:ATP binding"/>
    <property type="evidence" value="ECO:0007669"/>
    <property type="project" value="UniProtKB-UniRule"/>
</dbReference>
<evidence type="ECO:0000256" key="7">
    <source>
        <dbReference type="ARBA" id="ARBA00022729"/>
    </source>
</evidence>
<gene>
    <name evidence="22" type="ORF">PVAP13_8NG072701</name>
</gene>
<dbReference type="SUPFAM" id="SSF56112">
    <property type="entry name" value="Protein kinase-like (PK-like)"/>
    <property type="match status" value="1"/>
</dbReference>
<feature type="transmembrane region" description="Helical" evidence="18">
    <location>
        <begin position="276"/>
        <end position="298"/>
    </location>
</feature>
<evidence type="ECO:0000256" key="13">
    <source>
        <dbReference type="ARBA" id="ARBA00023136"/>
    </source>
</evidence>
<name>A0A8T0P3D9_PANVG</name>
<feature type="domain" description="Protein kinase" evidence="20">
    <location>
        <begin position="335"/>
        <end position="614"/>
    </location>
</feature>
<evidence type="ECO:0000259" key="20">
    <source>
        <dbReference type="PROSITE" id="PS50011"/>
    </source>
</evidence>
<dbReference type="PROSITE" id="PS00108">
    <property type="entry name" value="PROTEIN_KINASE_ST"/>
    <property type="match status" value="1"/>
</dbReference>
<organism evidence="22 23">
    <name type="scientific">Panicum virgatum</name>
    <name type="common">Blackwell switchgrass</name>
    <dbReference type="NCBI Taxonomy" id="38727"/>
    <lineage>
        <taxon>Eukaryota</taxon>
        <taxon>Viridiplantae</taxon>
        <taxon>Streptophyta</taxon>
        <taxon>Embryophyta</taxon>
        <taxon>Tracheophyta</taxon>
        <taxon>Spermatophyta</taxon>
        <taxon>Magnoliopsida</taxon>
        <taxon>Liliopsida</taxon>
        <taxon>Poales</taxon>
        <taxon>Poaceae</taxon>
        <taxon>PACMAD clade</taxon>
        <taxon>Panicoideae</taxon>
        <taxon>Panicodae</taxon>
        <taxon>Paniceae</taxon>
        <taxon>Panicinae</taxon>
        <taxon>Panicum</taxon>
        <taxon>Panicum sect. Hiantes</taxon>
    </lineage>
</organism>
<dbReference type="PROSITE" id="PS50011">
    <property type="entry name" value="PROTEIN_KINASE_DOM"/>
    <property type="match status" value="1"/>
</dbReference>
<keyword evidence="8" id="KW-0677">Repeat</keyword>
<keyword evidence="11 16" id="KW-0067">ATP-binding</keyword>
<dbReference type="InterPro" id="IPR038408">
    <property type="entry name" value="GNK2_sf"/>
</dbReference>
<keyword evidence="10" id="KW-0418">Kinase</keyword>